<dbReference type="EMBL" id="AMRM01000002">
    <property type="protein sequence ID" value="EKF20578.1"/>
    <property type="molecule type" value="Genomic_DNA"/>
</dbReference>
<dbReference type="AlphaFoldDB" id="K2N8Z3"/>
<dbReference type="Proteomes" id="UP000006786">
    <property type="component" value="Unassembled WGS sequence"/>
</dbReference>
<dbReference type="InterPro" id="IPR001789">
    <property type="entry name" value="Sig_transdc_resp-reg_receiver"/>
</dbReference>
<dbReference type="eggNOG" id="COG0784">
    <property type="taxonomic scope" value="Bacteria"/>
</dbReference>
<reference evidence="3 4" key="1">
    <citation type="journal article" date="2012" name="J. Bacteriol.">
        <title>Genome Sequence of Nitratireductor pacificus Type Strain pht-3B.</title>
        <authorList>
            <person name="Lai Q."/>
            <person name="Li G."/>
            <person name="Shao Z."/>
        </authorList>
    </citation>
    <scope>NUCLEOTIDE SEQUENCE [LARGE SCALE GENOMIC DNA]</scope>
    <source>
        <strain evidence="4">pht-3B</strain>
    </source>
</reference>
<dbReference type="PATRIC" id="fig|391937.3.peg.476"/>
<dbReference type="GO" id="GO:0000160">
    <property type="term" value="P:phosphorelay signal transduction system"/>
    <property type="evidence" value="ECO:0007669"/>
    <property type="project" value="InterPro"/>
</dbReference>
<gene>
    <name evidence="3" type="ORF">NA2_02299</name>
</gene>
<feature type="domain" description="Response regulatory" evidence="2">
    <location>
        <begin position="18"/>
        <end position="138"/>
    </location>
</feature>
<keyword evidence="4" id="KW-1185">Reference proteome</keyword>
<keyword evidence="1" id="KW-0597">Phosphoprotein</keyword>
<evidence type="ECO:0000313" key="4">
    <source>
        <dbReference type="Proteomes" id="UP000006786"/>
    </source>
</evidence>
<feature type="modified residue" description="4-aspartylphosphate" evidence="1">
    <location>
        <position position="71"/>
    </location>
</feature>
<dbReference type="SUPFAM" id="SSF52172">
    <property type="entry name" value="CheY-like"/>
    <property type="match status" value="1"/>
</dbReference>
<name>K2N8Z3_9HYPH</name>
<dbReference type="Gene3D" id="3.40.50.2300">
    <property type="match status" value="1"/>
</dbReference>
<dbReference type="STRING" id="391937.NA2_02299"/>
<dbReference type="InterPro" id="IPR011006">
    <property type="entry name" value="CheY-like_superfamily"/>
</dbReference>
<evidence type="ECO:0000256" key="1">
    <source>
        <dbReference type="PROSITE-ProRule" id="PRU00169"/>
    </source>
</evidence>
<sequence length="143" mass="14722">MVSDHSAQQAACTADLGQVLVVAASPINRIVLSRIAERAYLKASAMEPGEAGRTLAAAAARDRSPGLVIVDMDAALGNAGSLIDLLSALRSASPRRLPLVIGVVSSCETATLPALQFDATVVRPVTPETLQPVIERLIAGARG</sequence>
<evidence type="ECO:0000313" key="3">
    <source>
        <dbReference type="EMBL" id="EKF20578.1"/>
    </source>
</evidence>
<accession>K2N8Z3</accession>
<comment type="caution">
    <text evidence="3">The sequence shown here is derived from an EMBL/GenBank/DDBJ whole genome shotgun (WGS) entry which is preliminary data.</text>
</comment>
<dbReference type="PROSITE" id="PS50110">
    <property type="entry name" value="RESPONSE_REGULATORY"/>
    <property type="match status" value="1"/>
</dbReference>
<evidence type="ECO:0000259" key="2">
    <source>
        <dbReference type="PROSITE" id="PS50110"/>
    </source>
</evidence>
<protein>
    <submittedName>
        <fullName evidence="3">Two-component system, regulatory protein</fullName>
    </submittedName>
</protein>
<proteinExistence type="predicted"/>
<organism evidence="3 4">
    <name type="scientific">Nitratireductor pacificus pht-3B</name>
    <dbReference type="NCBI Taxonomy" id="391937"/>
    <lineage>
        <taxon>Bacteria</taxon>
        <taxon>Pseudomonadati</taxon>
        <taxon>Pseudomonadota</taxon>
        <taxon>Alphaproteobacteria</taxon>
        <taxon>Hyphomicrobiales</taxon>
        <taxon>Phyllobacteriaceae</taxon>
        <taxon>Nitratireductor</taxon>
    </lineage>
</organism>